<dbReference type="AlphaFoldDB" id="A0A839Q2M3"/>
<dbReference type="EMBL" id="JACHVU010000001">
    <property type="protein sequence ID" value="MBB2989174.1"/>
    <property type="molecule type" value="Genomic_DNA"/>
</dbReference>
<evidence type="ECO:0000256" key="1">
    <source>
        <dbReference type="SAM" id="Phobius"/>
    </source>
</evidence>
<evidence type="ECO:0000259" key="2">
    <source>
        <dbReference type="Pfam" id="PF09990"/>
    </source>
</evidence>
<gene>
    <name evidence="3" type="ORF">FHR72_000631</name>
</gene>
<keyword evidence="4" id="KW-1185">Reference proteome</keyword>
<dbReference type="InterPro" id="IPR019251">
    <property type="entry name" value="DUF2231_TM"/>
</dbReference>
<evidence type="ECO:0000313" key="3">
    <source>
        <dbReference type="EMBL" id="MBB2989174.1"/>
    </source>
</evidence>
<reference evidence="3 4" key="1">
    <citation type="submission" date="2020-08" db="EMBL/GenBank/DDBJ databases">
        <title>The Agave Microbiome: Exploring the role of microbial communities in plant adaptations to desert environments.</title>
        <authorList>
            <person name="Partida-Martinez L.P."/>
        </authorList>
    </citation>
    <scope>NUCLEOTIDE SEQUENCE [LARGE SCALE GENOMIC DNA]</scope>
    <source>
        <strain evidence="3 4">AT2.18</strain>
    </source>
</reference>
<feature type="transmembrane region" description="Helical" evidence="1">
    <location>
        <begin position="110"/>
        <end position="131"/>
    </location>
</feature>
<dbReference type="Proteomes" id="UP000550501">
    <property type="component" value="Unassembled WGS sequence"/>
</dbReference>
<comment type="caution">
    <text evidence="3">The sequence shown here is derived from an EMBL/GenBank/DDBJ whole genome shotgun (WGS) entry which is preliminary data.</text>
</comment>
<dbReference type="Pfam" id="PF09990">
    <property type="entry name" value="DUF2231"/>
    <property type="match status" value="1"/>
</dbReference>
<protein>
    <submittedName>
        <fullName evidence="3">Putative membrane protein</fullName>
    </submittedName>
</protein>
<feature type="domain" description="DUF2231" evidence="2">
    <location>
        <begin position="47"/>
        <end position="169"/>
    </location>
</feature>
<name>A0A839Q2M3_MYCIR</name>
<sequence length="190" mass="20265">MSSLHALLARVEDAASLDDTADRAAHVADRVVSRAGLAGLLRGSWLGHPVHPLLITVPVGTWLSAAVFDLGFKDATTARRLLGVGLAATPPTVLAGWADYVLLDRRQRRVGLVHAASNAVGVAMLSLSYRAYRRERERAARTYLLLGLGAMGVGGALGGHLSYAQGAGMFRWQPWRAVTNRSPAEHLRAA</sequence>
<feature type="transmembrane region" description="Helical" evidence="1">
    <location>
        <begin position="50"/>
        <end position="68"/>
    </location>
</feature>
<proteinExistence type="predicted"/>
<feature type="transmembrane region" description="Helical" evidence="1">
    <location>
        <begin position="143"/>
        <end position="163"/>
    </location>
</feature>
<keyword evidence="1" id="KW-1133">Transmembrane helix</keyword>
<organism evidence="3 4">
    <name type="scientific">Mycolicibacterium iranicum</name>
    <name type="common">Mycobacterium iranicum</name>
    <dbReference type="NCBI Taxonomy" id="912594"/>
    <lineage>
        <taxon>Bacteria</taxon>
        <taxon>Bacillati</taxon>
        <taxon>Actinomycetota</taxon>
        <taxon>Actinomycetes</taxon>
        <taxon>Mycobacteriales</taxon>
        <taxon>Mycobacteriaceae</taxon>
        <taxon>Mycolicibacterium</taxon>
    </lineage>
</organism>
<evidence type="ECO:0000313" key="4">
    <source>
        <dbReference type="Proteomes" id="UP000550501"/>
    </source>
</evidence>
<accession>A0A839Q2M3</accession>
<keyword evidence="1" id="KW-0812">Transmembrane</keyword>
<dbReference type="RefSeq" id="WP_183466420.1">
    <property type="nucleotide sequence ID" value="NZ_JACHVU010000001.1"/>
</dbReference>
<keyword evidence="1" id="KW-0472">Membrane</keyword>
<feature type="transmembrane region" description="Helical" evidence="1">
    <location>
        <begin position="80"/>
        <end position="98"/>
    </location>
</feature>